<proteinExistence type="predicted"/>
<dbReference type="Proteomes" id="UP001160390">
    <property type="component" value="Unassembled WGS sequence"/>
</dbReference>
<gene>
    <name evidence="2" type="ORF">CCHLO57077_00003960</name>
</gene>
<dbReference type="EMBL" id="CABFNP030000705">
    <property type="protein sequence ID" value="CAI6081178.1"/>
    <property type="molecule type" value="Genomic_DNA"/>
</dbReference>
<name>A0AA35LV93_9HYPO</name>
<comment type="caution">
    <text evidence="2">The sequence shown here is derived from an EMBL/GenBank/DDBJ whole genome shotgun (WGS) entry which is preliminary data.</text>
</comment>
<feature type="region of interest" description="Disordered" evidence="1">
    <location>
        <begin position="1"/>
        <end position="21"/>
    </location>
</feature>
<keyword evidence="3" id="KW-1185">Reference proteome</keyword>
<evidence type="ECO:0000256" key="1">
    <source>
        <dbReference type="SAM" id="MobiDB-lite"/>
    </source>
</evidence>
<dbReference type="Pfam" id="PF13489">
    <property type="entry name" value="Methyltransf_23"/>
    <property type="match status" value="1"/>
</dbReference>
<protein>
    <submittedName>
        <fullName evidence="2">Uncharacterized protein</fullName>
    </submittedName>
</protein>
<feature type="compositionally biased region" description="Basic and acidic residues" evidence="1">
    <location>
        <begin position="1"/>
        <end position="19"/>
    </location>
</feature>
<evidence type="ECO:0000313" key="3">
    <source>
        <dbReference type="Proteomes" id="UP001160390"/>
    </source>
</evidence>
<dbReference type="InterPro" id="IPR029063">
    <property type="entry name" value="SAM-dependent_MTases_sf"/>
</dbReference>
<dbReference type="SUPFAM" id="SSF53335">
    <property type="entry name" value="S-adenosyl-L-methionine-dependent methyltransferases"/>
    <property type="match status" value="1"/>
</dbReference>
<accession>A0AA35LV93</accession>
<dbReference type="Gene3D" id="3.40.50.150">
    <property type="entry name" value="Vaccinia Virus protein VP39"/>
    <property type="match status" value="1"/>
</dbReference>
<dbReference type="AlphaFoldDB" id="A0AA35LV93"/>
<reference evidence="2" key="1">
    <citation type="submission" date="2023-01" db="EMBL/GenBank/DDBJ databases">
        <authorList>
            <person name="Piombo E."/>
        </authorList>
    </citation>
    <scope>NUCLEOTIDE SEQUENCE</scope>
</reference>
<organism evidence="2 3">
    <name type="scientific">Clonostachys chloroleuca</name>
    <dbReference type="NCBI Taxonomy" id="1926264"/>
    <lineage>
        <taxon>Eukaryota</taxon>
        <taxon>Fungi</taxon>
        <taxon>Dikarya</taxon>
        <taxon>Ascomycota</taxon>
        <taxon>Pezizomycotina</taxon>
        <taxon>Sordariomycetes</taxon>
        <taxon>Hypocreomycetidae</taxon>
        <taxon>Hypocreales</taxon>
        <taxon>Bionectriaceae</taxon>
        <taxon>Clonostachys</taxon>
    </lineage>
</organism>
<sequence>MASSAKPREPNSPAERETTDAPPFFEHLEGQWRHGRYYGDWKPWKYIFPIDAEELNRADMLHKFFSLANDEEITTVKLRSDRQMRVMDLGTGTSIWATLFLRQAYLTIYRKFTQARVLGVDINRIQPPTIPIRLSTIQFDLEEPCWDNLWQDCDLIHIRQLLGCIETDLWPTIYKNIFNHLVPGSGYIEQTEIDWDPQWDESGDIPSPSSLKEWADRFLTGLDRSKRSGRVDPAHRRRMLEDAGFTEIEVKTTRLYASPWSRDERANDIARWFNMSFINGIEGMSLTPMIDYGDMRIEEVRNLCHRVDREMAHLQYHGYMTLYTWKARRAS</sequence>
<evidence type="ECO:0000313" key="2">
    <source>
        <dbReference type="EMBL" id="CAI6081178.1"/>
    </source>
</evidence>